<evidence type="ECO:0000313" key="3">
    <source>
        <dbReference type="Proteomes" id="UP000013827"/>
    </source>
</evidence>
<dbReference type="Proteomes" id="UP000013827">
    <property type="component" value="Unassembled WGS sequence"/>
</dbReference>
<dbReference type="KEGG" id="ehx:EMIHUDRAFT_374171"/>
<dbReference type="RefSeq" id="XP_005768290.1">
    <property type="nucleotide sequence ID" value="XM_005768233.1"/>
</dbReference>
<evidence type="ECO:0000313" key="2">
    <source>
        <dbReference type="EnsemblProtists" id="EOD15861"/>
    </source>
</evidence>
<dbReference type="GeneID" id="17262011"/>
<accession>A0A0D3IX76</accession>
<feature type="region of interest" description="Disordered" evidence="1">
    <location>
        <begin position="1"/>
        <end position="24"/>
    </location>
</feature>
<organism evidence="2 3">
    <name type="scientific">Emiliania huxleyi (strain CCMP1516)</name>
    <dbReference type="NCBI Taxonomy" id="280463"/>
    <lineage>
        <taxon>Eukaryota</taxon>
        <taxon>Haptista</taxon>
        <taxon>Haptophyta</taxon>
        <taxon>Prymnesiophyceae</taxon>
        <taxon>Isochrysidales</taxon>
        <taxon>Noelaerhabdaceae</taxon>
        <taxon>Emiliania</taxon>
    </lineage>
</organism>
<reference evidence="3" key="1">
    <citation type="journal article" date="2013" name="Nature">
        <title>Pan genome of the phytoplankton Emiliania underpins its global distribution.</title>
        <authorList>
            <person name="Read B.A."/>
            <person name="Kegel J."/>
            <person name="Klute M.J."/>
            <person name="Kuo A."/>
            <person name="Lefebvre S.C."/>
            <person name="Maumus F."/>
            <person name="Mayer C."/>
            <person name="Miller J."/>
            <person name="Monier A."/>
            <person name="Salamov A."/>
            <person name="Young J."/>
            <person name="Aguilar M."/>
            <person name="Claverie J.M."/>
            <person name="Frickenhaus S."/>
            <person name="Gonzalez K."/>
            <person name="Herman E.K."/>
            <person name="Lin Y.C."/>
            <person name="Napier J."/>
            <person name="Ogata H."/>
            <person name="Sarno A.F."/>
            <person name="Shmutz J."/>
            <person name="Schroeder D."/>
            <person name="de Vargas C."/>
            <person name="Verret F."/>
            <person name="von Dassow P."/>
            <person name="Valentin K."/>
            <person name="Van de Peer Y."/>
            <person name="Wheeler G."/>
            <person name="Dacks J.B."/>
            <person name="Delwiche C.F."/>
            <person name="Dyhrman S.T."/>
            <person name="Glockner G."/>
            <person name="John U."/>
            <person name="Richards T."/>
            <person name="Worden A.Z."/>
            <person name="Zhang X."/>
            <person name="Grigoriev I.V."/>
            <person name="Allen A.E."/>
            <person name="Bidle K."/>
            <person name="Borodovsky M."/>
            <person name="Bowler C."/>
            <person name="Brownlee C."/>
            <person name="Cock J.M."/>
            <person name="Elias M."/>
            <person name="Gladyshev V.N."/>
            <person name="Groth M."/>
            <person name="Guda C."/>
            <person name="Hadaegh A."/>
            <person name="Iglesias-Rodriguez M.D."/>
            <person name="Jenkins J."/>
            <person name="Jones B.M."/>
            <person name="Lawson T."/>
            <person name="Leese F."/>
            <person name="Lindquist E."/>
            <person name="Lobanov A."/>
            <person name="Lomsadze A."/>
            <person name="Malik S.B."/>
            <person name="Marsh M.E."/>
            <person name="Mackinder L."/>
            <person name="Mock T."/>
            <person name="Mueller-Roeber B."/>
            <person name="Pagarete A."/>
            <person name="Parker M."/>
            <person name="Probert I."/>
            <person name="Quesneville H."/>
            <person name="Raines C."/>
            <person name="Rensing S.A."/>
            <person name="Riano-Pachon D.M."/>
            <person name="Richier S."/>
            <person name="Rokitta S."/>
            <person name="Shiraiwa Y."/>
            <person name="Soanes D.M."/>
            <person name="van der Giezen M."/>
            <person name="Wahlund T.M."/>
            <person name="Williams B."/>
            <person name="Wilson W."/>
            <person name="Wolfe G."/>
            <person name="Wurch L.L."/>
        </authorList>
    </citation>
    <scope>NUCLEOTIDE SEQUENCE</scope>
</reference>
<reference evidence="2" key="2">
    <citation type="submission" date="2024-10" db="UniProtKB">
        <authorList>
            <consortium name="EnsemblProtists"/>
        </authorList>
    </citation>
    <scope>IDENTIFICATION</scope>
</reference>
<dbReference type="EnsemblProtists" id="EOD15861">
    <property type="protein sequence ID" value="EOD15861"/>
    <property type="gene ID" value="EMIHUDRAFT_374171"/>
</dbReference>
<evidence type="ECO:0008006" key="4">
    <source>
        <dbReference type="Google" id="ProtNLM"/>
    </source>
</evidence>
<name>A0A0D3IX76_EMIH1</name>
<dbReference type="HOGENOM" id="CLU_2390636_0_0_1"/>
<proteinExistence type="predicted"/>
<keyword evidence="3" id="KW-1185">Reference proteome</keyword>
<dbReference type="PaxDb" id="2903-EOD15861"/>
<dbReference type="AlphaFoldDB" id="A0A0D3IX76"/>
<dbReference type="SUPFAM" id="SSF54277">
    <property type="entry name" value="CAD &amp; PB1 domains"/>
    <property type="match status" value="1"/>
</dbReference>
<evidence type="ECO:0000256" key="1">
    <source>
        <dbReference type="SAM" id="MobiDB-lite"/>
    </source>
</evidence>
<protein>
    <recommendedName>
        <fullName evidence="4">PB1 domain-containing protein</fullName>
    </recommendedName>
</protein>
<sequence>MSVYLLANGSMPQPQPQPGFDAGGSITIKMTGPGAIKRWRSSTLITFAHLHQQASQKFSVACFSLRYDDDEGDDVEISTVWNSPWLYILRRLVS</sequence>